<dbReference type="InterPro" id="IPR042217">
    <property type="entry name" value="T4SS_VirB10/TrbI"/>
</dbReference>
<dbReference type="Gene3D" id="2.40.128.260">
    <property type="entry name" value="Type IV secretion system, VirB10/TraB/TrbI"/>
    <property type="match status" value="1"/>
</dbReference>
<dbReference type="InterPro" id="IPR005498">
    <property type="entry name" value="T4SS_VirB10/TraB/TrbI"/>
</dbReference>
<feature type="compositionally biased region" description="Basic and acidic residues" evidence="6">
    <location>
        <begin position="9"/>
        <end position="23"/>
    </location>
</feature>
<keyword evidence="4 7" id="KW-1133">Transmembrane helix</keyword>
<feature type="compositionally biased region" description="Basic and acidic residues" evidence="6">
    <location>
        <begin position="196"/>
        <end position="217"/>
    </location>
</feature>
<dbReference type="GO" id="GO:0016020">
    <property type="term" value="C:membrane"/>
    <property type="evidence" value="ECO:0007669"/>
    <property type="project" value="UniProtKB-SubCell"/>
</dbReference>
<evidence type="ECO:0000256" key="2">
    <source>
        <dbReference type="ARBA" id="ARBA00010265"/>
    </source>
</evidence>
<feature type="region of interest" description="Disordered" evidence="6">
    <location>
        <begin position="1"/>
        <end position="28"/>
    </location>
</feature>
<dbReference type="Pfam" id="PF03743">
    <property type="entry name" value="TrbI"/>
    <property type="match status" value="1"/>
</dbReference>
<feature type="transmembrane region" description="Helical" evidence="7">
    <location>
        <begin position="38"/>
        <end position="62"/>
    </location>
</feature>
<keyword evidence="3 7" id="KW-0812">Transmembrane</keyword>
<evidence type="ECO:0000256" key="1">
    <source>
        <dbReference type="ARBA" id="ARBA00004167"/>
    </source>
</evidence>
<dbReference type="AlphaFoldDB" id="A0A445MSJ8"/>
<feature type="compositionally biased region" description="Basic and acidic residues" evidence="6">
    <location>
        <begin position="107"/>
        <end position="121"/>
    </location>
</feature>
<evidence type="ECO:0000256" key="3">
    <source>
        <dbReference type="ARBA" id="ARBA00022692"/>
    </source>
</evidence>
<dbReference type="CDD" id="cd16429">
    <property type="entry name" value="VirB10"/>
    <property type="match status" value="1"/>
</dbReference>
<accession>A0A445MSJ8</accession>
<organism evidence="8">
    <name type="scientific">uncultured Desulfobacterium sp</name>
    <dbReference type="NCBI Taxonomy" id="201089"/>
    <lineage>
        <taxon>Bacteria</taxon>
        <taxon>Pseudomonadati</taxon>
        <taxon>Thermodesulfobacteriota</taxon>
        <taxon>Desulfobacteria</taxon>
        <taxon>Desulfobacterales</taxon>
        <taxon>Desulfobacteriaceae</taxon>
        <taxon>Desulfobacterium</taxon>
        <taxon>environmental samples</taxon>
    </lineage>
</organism>
<evidence type="ECO:0000256" key="5">
    <source>
        <dbReference type="ARBA" id="ARBA00023136"/>
    </source>
</evidence>
<proteinExistence type="inferred from homology"/>
<comment type="subcellular location">
    <subcellularLocation>
        <location evidence="1">Membrane</location>
        <topology evidence="1">Single-pass membrane protein</topology>
    </subcellularLocation>
</comment>
<feature type="region of interest" description="Disordered" evidence="6">
    <location>
        <begin position="99"/>
        <end position="133"/>
    </location>
</feature>
<feature type="region of interest" description="Disordered" evidence="6">
    <location>
        <begin position="192"/>
        <end position="217"/>
    </location>
</feature>
<reference evidence="8" key="1">
    <citation type="submission" date="2018-01" db="EMBL/GenBank/DDBJ databases">
        <authorList>
            <person name="Regsiter A."/>
            <person name="William W."/>
        </authorList>
    </citation>
    <scope>NUCLEOTIDE SEQUENCE</scope>
    <source>
        <strain evidence="8">TRIP AH-1</strain>
    </source>
</reference>
<protein>
    <submittedName>
        <fullName evidence="8">Conjugation TrbI family protein</fullName>
    </submittedName>
</protein>
<keyword evidence="5 7" id="KW-0472">Membrane</keyword>
<feature type="compositionally biased region" description="Polar residues" evidence="6">
    <location>
        <begin position="167"/>
        <end position="177"/>
    </location>
</feature>
<evidence type="ECO:0000256" key="7">
    <source>
        <dbReference type="SAM" id="Phobius"/>
    </source>
</evidence>
<sequence>MSDDILIPEDPHESKIDPDDPRLRLPKPRSRSLKKRPIIIISAVVSLLVMFGFTIALLSGGLKLGEKEKKDEPLVQNPSIPDIIKNAPDNTSPLQEAVAFKQPEPVEPEKEKPSELGKKLPADPGGTLNKNGQKQEDTNLKAALISKVFFNVDPVPQQKQSSHEVKNTGQKSSNTPEATGLFDAYKDTIDKLAGNKSEDPNQQLEKRSFLEDQKTDKQDYLSRPVSWPVSPYEVKAGSIIPASLITGLNSDLPGEVIGQVRENVYDTVTGNHLLIPQGSRLLATYDSVITYGQNRVLVCWTRLIRPDGSSVSLESMPGVELDGFSGFSGDVDNHYLRLVGGVLVSSILSVAATTSQGTDLYQDGIDYQKIFASNVGQDINQVGQQITKKNLQVQPSIKVPVGQSVNVLVNKDMIIPPYKAP</sequence>
<gene>
    <name evidence="8" type="ORF">PITCH_A1370003</name>
</gene>
<evidence type="ECO:0000313" key="8">
    <source>
        <dbReference type="EMBL" id="SPD72436.1"/>
    </source>
</evidence>
<name>A0A445MSJ8_9BACT</name>
<evidence type="ECO:0000256" key="6">
    <source>
        <dbReference type="SAM" id="MobiDB-lite"/>
    </source>
</evidence>
<feature type="region of interest" description="Disordered" evidence="6">
    <location>
        <begin position="156"/>
        <end position="179"/>
    </location>
</feature>
<evidence type="ECO:0000256" key="4">
    <source>
        <dbReference type="ARBA" id="ARBA00022989"/>
    </source>
</evidence>
<dbReference type="EMBL" id="OJIN01000043">
    <property type="protein sequence ID" value="SPD72436.1"/>
    <property type="molecule type" value="Genomic_DNA"/>
</dbReference>
<comment type="similarity">
    <text evidence="2">Belongs to the TrbI/VirB10 family.</text>
</comment>